<feature type="binding site" evidence="13">
    <location>
        <position position="139"/>
    </location>
    <ligand>
        <name>Zn(2+)</name>
        <dbReference type="ChEBI" id="CHEBI:29105"/>
    </ligand>
</feature>
<comment type="catalytic activity">
    <reaction evidence="1">
        <text>Thiol-dependent hydrolysis of ester, thioester, amide, peptide and isopeptide bonds formed by the C-terminal Gly of ubiquitin (a 76-residue protein attached to proteins as an intracellular targeting signal).</text>
        <dbReference type="EC" id="3.4.19.12"/>
    </reaction>
</comment>
<keyword evidence="9 18" id="KW-0378">Hydrolase</keyword>
<evidence type="ECO:0000259" key="15">
    <source>
        <dbReference type="PROSITE" id="PS50030"/>
    </source>
</evidence>
<dbReference type="PROSITE" id="PS50235">
    <property type="entry name" value="USP_3"/>
    <property type="match status" value="1"/>
</dbReference>
<dbReference type="Gene3D" id="1.10.8.10">
    <property type="entry name" value="DNA helicase RuvA subunit, C-terminal domain"/>
    <property type="match status" value="2"/>
</dbReference>
<evidence type="ECO:0000256" key="8">
    <source>
        <dbReference type="ARBA" id="ARBA00022786"/>
    </source>
</evidence>
<dbReference type="AlphaFoldDB" id="A0A1R1XL16"/>
<evidence type="ECO:0000256" key="7">
    <source>
        <dbReference type="ARBA" id="ARBA00022771"/>
    </source>
</evidence>
<dbReference type="OrthoDB" id="361536at2759"/>
<dbReference type="GO" id="GO:0005829">
    <property type="term" value="C:cytosol"/>
    <property type="evidence" value="ECO:0007669"/>
    <property type="project" value="TreeGrafter"/>
</dbReference>
<feature type="binding site" evidence="13">
    <location>
        <position position="156"/>
    </location>
    <ligand>
        <name>Zn(2+)</name>
        <dbReference type="ChEBI" id="CHEBI:29105"/>
    </ligand>
</feature>
<feature type="domain" description="UBP-type" evidence="17">
    <location>
        <begin position="112"/>
        <end position="221"/>
    </location>
</feature>
<feature type="binding site" evidence="13">
    <location>
        <position position="169"/>
    </location>
    <ligand>
        <name>Zn(2+)</name>
        <dbReference type="ChEBI" id="CHEBI:29105"/>
    </ligand>
</feature>
<reference evidence="18 20" key="1">
    <citation type="submission" date="2017-01" db="EMBL/GenBank/DDBJ databases">
        <authorList>
            <person name="Mah S.A."/>
            <person name="Swanson W.J."/>
            <person name="Moy G.W."/>
            <person name="Vacquier V.D."/>
        </authorList>
    </citation>
    <scope>NUCLEOTIDE SEQUENCE [LARGE SCALE GENOMIC DNA]</scope>
    <source>
        <strain evidence="18 20">GSMNP</strain>
    </source>
</reference>
<dbReference type="EMBL" id="LSSN01002720">
    <property type="protein sequence ID" value="OMJ15298.1"/>
    <property type="molecule type" value="Genomic_DNA"/>
</dbReference>
<dbReference type="GO" id="GO:0004843">
    <property type="term" value="F:cysteine-type deubiquitinase activity"/>
    <property type="evidence" value="ECO:0007669"/>
    <property type="project" value="UniProtKB-EC"/>
</dbReference>
<evidence type="ECO:0000256" key="11">
    <source>
        <dbReference type="ARBA" id="ARBA00022833"/>
    </source>
</evidence>
<feature type="active site" description="Nucleophile" evidence="12">
    <location>
        <position position="272"/>
    </location>
</feature>
<dbReference type="InterPro" id="IPR001607">
    <property type="entry name" value="Znf_UBP"/>
</dbReference>
<dbReference type="Pfam" id="PF00627">
    <property type="entry name" value="UBA"/>
    <property type="match status" value="1"/>
</dbReference>
<keyword evidence="20" id="KW-1185">Reference proteome</keyword>
<dbReference type="InterPro" id="IPR038765">
    <property type="entry name" value="Papain-like_cys_pep_sf"/>
</dbReference>
<evidence type="ECO:0000259" key="16">
    <source>
        <dbReference type="PROSITE" id="PS50235"/>
    </source>
</evidence>
<dbReference type="PANTHER" id="PTHR24006">
    <property type="entry name" value="UBIQUITIN CARBOXYL-TERMINAL HYDROLASE"/>
    <property type="match status" value="1"/>
</dbReference>
<dbReference type="Pfam" id="PF17807">
    <property type="entry name" value="zf-UBP_var"/>
    <property type="match status" value="1"/>
</dbReference>
<accession>A0A1R1XL16</accession>
<gene>
    <name evidence="19" type="ORF">AYI70_g524</name>
    <name evidence="18" type="ORF">AYI70_g7364</name>
</gene>
<evidence type="ECO:0000256" key="10">
    <source>
        <dbReference type="ARBA" id="ARBA00022807"/>
    </source>
</evidence>
<name>A0A1R1XL16_9FUNG</name>
<feature type="domain" description="USP" evidence="16">
    <location>
        <begin position="263"/>
        <end position="734"/>
    </location>
</feature>
<evidence type="ECO:0000313" key="18">
    <source>
        <dbReference type="EMBL" id="OMJ15298.1"/>
    </source>
</evidence>
<dbReference type="InterPro" id="IPR050164">
    <property type="entry name" value="Peptidase_C19"/>
</dbReference>
<feature type="active site" description="Proton acceptor" evidence="12">
    <location>
        <position position="690"/>
    </location>
</feature>
<dbReference type="STRING" id="133412.A0A1R1XL16"/>
<dbReference type="GO" id="GO:0005634">
    <property type="term" value="C:nucleus"/>
    <property type="evidence" value="ECO:0007669"/>
    <property type="project" value="TreeGrafter"/>
</dbReference>
<dbReference type="PANTHER" id="PTHR24006:SF664">
    <property type="entry name" value="UBIQUITIN CARBOXYL-TERMINAL HYDROLASE"/>
    <property type="match status" value="1"/>
</dbReference>
<evidence type="ECO:0000313" key="19">
    <source>
        <dbReference type="EMBL" id="OMJ25971.1"/>
    </source>
</evidence>
<keyword evidence="11 13" id="KW-0862">Zinc</keyword>
<dbReference type="CDD" id="cd14386">
    <property type="entry name" value="UBA2_UBP5"/>
    <property type="match status" value="1"/>
</dbReference>
<keyword evidence="10" id="KW-0788">Thiol protease</keyword>
<evidence type="ECO:0000259" key="17">
    <source>
        <dbReference type="PROSITE" id="PS50271"/>
    </source>
</evidence>
<evidence type="ECO:0000256" key="9">
    <source>
        <dbReference type="ARBA" id="ARBA00022801"/>
    </source>
</evidence>
<dbReference type="GO" id="GO:0006508">
    <property type="term" value="P:proteolysis"/>
    <property type="evidence" value="ECO:0007669"/>
    <property type="project" value="UniProtKB-KW"/>
</dbReference>
<dbReference type="SMART" id="SM00165">
    <property type="entry name" value="UBA"/>
    <property type="match status" value="2"/>
</dbReference>
<dbReference type="InterPro" id="IPR015940">
    <property type="entry name" value="UBA"/>
</dbReference>
<dbReference type="InterPro" id="IPR018200">
    <property type="entry name" value="USP_CS"/>
</dbReference>
<evidence type="ECO:0000256" key="14">
    <source>
        <dbReference type="PROSITE-ProRule" id="PRU00502"/>
    </source>
</evidence>
<dbReference type="Gene3D" id="3.30.40.10">
    <property type="entry name" value="Zinc/RING finger domain, C3HC4 (zinc finger)"/>
    <property type="match status" value="1"/>
</dbReference>
<dbReference type="SUPFAM" id="SSF46934">
    <property type="entry name" value="UBA-like"/>
    <property type="match status" value="1"/>
</dbReference>
<dbReference type="SUPFAM" id="SSF57850">
    <property type="entry name" value="RING/U-box"/>
    <property type="match status" value="1"/>
</dbReference>
<feature type="domain" description="UBA" evidence="15">
    <location>
        <begin position="533"/>
        <end position="578"/>
    </location>
</feature>
<dbReference type="PROSITE" id="PS50271">
    <property type="entry name" value="ZF_UBP"/>
    <property type="match status" value="1"/>
</dbReference>
<dbReference type="EC" id="3.4.19.12" evidence="3"/>
<dbReference type="SMART" id="SM00290">
    <property type="entry name" value="ZnF_UBP"/>
    <property type="match status" value="1"/>
</dbReference>
<proteinExistence type="inferred from homology"/>
<dbReference type="InterPro" id="IPR013083">
    <property type="entry name" value="Znf_RING/FYVE/PHD"/>
</dbReference>
<dbReference type="InterPro" id="IPR028889">
    <property type="entry name" value="USP"/>
</dbReference>
<evidence type="ECO:0000256" key="12">
    <source>
        <dbReference type="PIRSR" id="PIRSR016308-1"/>
    </source>
</evidence>
<dbReference type="Pfam" id="PF02148">
    <property type="entry name" value="zf-UBP"/>
    <property type="match status" value="1"/>
</dbReference>
<comment type="caution">
    <text evidence="18">The sequence shown here is derived from an EMBL/GenBank/DDBJ whole genome shotgun (WGS) entry which is preliminary data.</text>
</comment>
<dbReference type="PROSITE" id="PS50030">
    <property type="entry name" value="UBA"/>
    <property type="match status" value="2"/>
</dbReference>
<dbReference type="EMBL" id="LSSN01000084">
    <property type="protein sequence ID" value="OMJ25971.1"/>
    <property type="molecule type" value="Genomic_DNA"/>
</dbReference>
<evidence type="ECO:0000256" key="13">
    <source>
        <dbReference type="PIRSR" id="PIRSR016308-3"/>
    </source>
</evidence>
<dbReference type="SUPFAM" id="SSF54001">
    <property type="entry name" value="Cysteine proteinases"/>
    <property type="match status" value="1"/>
</dbReference>
<dbReference type="Gene3D" id="3.90.70.10">
    <property type="entry name" value="Cysteine proteinases"/>
    <property type="match status" value="1"/>
</dbReference>
<dbReference type="Pfam" id="PF00443">
    <property type="entry name" value="UCH"/>
    <property type="match status" value="1"/>
</dbReference>
<keyword evidence="6" id="KW-0677">Repeat</keyword>
<comment type="similarity">
    <text evidence="2">Belongs to the peptidase C19 family.</text>
</comment>
<evidence type="ECO:0000256" key="1">
    <source>
        <dbReference type="ARBA" id="ARBA00000707"/>
    </source>
</evidence>
<sequence length="734" mass="82601">MTTICPHLNNYNVKIPSSSSLVYKDECTLCFDTDDIPEERAKKITKLEIIESSEKFDENSFEISFALKCFECGVLSQEISLDENVDRAIRSVKSSLSATKKSEVHSWVKENQECEHLISLKQDPEIVLKNLDTSKCTSCEKIDNLWLCLECGSIGCGRRQYDGSGGNNHAINHFESTGHKASVKLGTIEPNGSGDVYCYICDDNRIDKNLPAHLKIFGIDVESQLKTEKGMNELELEQNLKLDFSMVSDDGRSLEPLCGPGLTGLVNMGNSCYLSSAVISLFNLPEFSSVYSSGVGDHYLQCSKDSAALCLTCQIFKLYDGIFSGRYSFMPSTNNENSFKDNGISPRMFKDVVSKGNSEFSQMRQQDSFEFFQYMIKNIRVSEKAFKPSQDSTNIFDFYLEEKLKCTSCNCVKVNKQLSSSLTLPVLSLRSTLTDDSQETQFINCFKEFFSDEIIDGYSCSNCKKNTSVLKSFKFLTFPKVLVIQMRRFTLVNWVPTKIENLVRLENDFKVDLDQFRSSGLLPDEELMPEEQMENEESVDLDALSQLVSAGFPEDWCKYSLQTNGNNVSDAMNYLVENIDMLSQPAPIDSLNKKYTNGSQASFYDSSLVQTLTSMGFSEDQSTYALNRTDGDVERAIDFLFSHAEEIQSASISEVSQSEIENPIIVDSEPAIYELNSFISHKGKSVHSGHYVAHAKKSNLAIQNIEWVLFNDNRVVGQPNPPVESAYVYFLVRK</sequence>
<evidence type="ECO:0000256" key="6">
    <source>
        <dbReference type="ARBA" id="ARBA00022737"/>
    </source>
</evidence>
<dbReference type="GO" id="GO:0016579">
    <property type="term" value="P:protein deubiquitination"/>
    <property type="evidence" value="ECO:0007669"/>
    <property type="project" value="InterPro"/>
</dbReference>
<keyword evidence="7 14" id="KW-0863">Zinc-finger</keyword>
<protein>
    <recommendedName>
        <fullName evidence="3">ubiquitinyl hydrolase 1</fullName>
        <ecNumber evidence="3">3.4.19.12</ecNumber>
    </recommendedName>
</protein>
<feature type="domain" description="UBA" evidence="15">
    <location>
        <begin position="603"/>
        <end position="643"/>
    </location>
</feature>
<dbReference type="InterPro" id="IPR001394">
    <property type="entry name" value="Peptidase_C19_UCH"/>
</dbReference>
<keyword evidence="5 13" id="KW-0479">Metal-binding</keyword>
<evidence type="ECO:0000256" key="4">
    <source>
        <dbReference type="ARBA" id="ARBA00022670"/>
    </source>
</evidence>
<dbReference type="PROSITE" id="PS00973">
    <property type="entry name" value="USP_2"/>
    <property type="match status" value="1"/>
</dbReference>
<evidence type="ECO:0000256" key="5">
    <source>
        <dbReference type="ARBA" id="ARBA00022723"/>
    </source>
</evidence>
<keyword evidence="4" id="KW-0645">Protease</keyword>
<organism evidence="18 20">
    <name type="scientific">Smittium culicis</name>
    <dbReference type="NCBI Taxonomy" id="133412"/>
    <lineage>
        <taxon>Eukaryota</taxon>
        <taxon>Fungi</taxon>
        <taxon>Fungi incertae sedis</taxon>
        <taxon>Zoopagomycota</taxon>
        <taxon>Kickxellomycotina</taxon>
        <taxon>Harpellomycetes</taxon>
        <taxon>Harpellales</taxon>
        <taxon>Legeriomycetaceae</taxon>
        <taxon>Smittium</taxon>
    </lineage>
</organism>
<evidence type="ECO:0000256" key="3">
    <source>
        <dbReference type="ARBA" id="ARBA00012759"/>
    </source>
</evidence>
<evidence type="ECO:0000313" key="20">
    <source>
        <dbReference type="Proteomes" id="UP000187283"/>
    </source>
</evidence>
<dbReference type="PIRSF" id="PIRSF016308">
    <property type="entry name" value="UBP"/>
    <property type="match status" value="1"/>
</dbReference>
<dbReference type="InterPro" id="IPR041432">
    <property type="entry name" value="UBP13_Znf-UBP_var"/>
</dbReference>
<evidence type="ECO:0000256" key="2">
    <source>
        <dbReference type="ARBA" id="ARBA00009085"/>
    </source>
</evidence>
<feature type="binding site" evidence="13">
    <location>
        <position position="136"/>
    </location>
    <ligand>
        <name>Zn(2+)</name>
        <dbReference type="ChEBI" id="CHEBI:29105"/>
    </ligand>
</feature>
<dbReference type="InterPro" id="IPR009060">
    <property type="entry name" value="UBA-like_sf"/>
</dbReference>
<keyword evidence="8" id="KW-0833">Ubl conjugation pathway</keyword>
<dbReference type="FunFam" id="3.30.40.10:FF:000396">
    <property type="entry name" value="Ubiquitin carboxyl-terminal hydrolase"/>
    <property type="match status" value="1"/>
</dbReference>
<dbReference type="InterPro" id="IPR016652">
    <property type="entry name" value="Ubiquitinyl_hydrolase"/>
</dbReference>
<dbReference type="GO" id="GO:0008270">
    <property type="term" value="F:zinc ion binding"/>
    <property type="evidence" value="ECO:0007669"/>
    <property type="project" value="UniProtKB-KW"/>
</dbReference>
<dbReference type="Proteomes" id="UP000187283">
    <property type="component" value="Unassembled WGS sequence"/>
</dbReference>